<evidence type="ECO:0000313" key="9">
    <source>
        <dbReference type="EMBL" id="CAI3993810.1"/>
    </source>
</evidence>
<dbReference type="Pfam" id="PF03941">
    <property type="entry name" value="INCENP_ARK-bind"/>
    <property type="match status" value="1"/>
</dbReference>
<feature type="compositionally biased region" description="Basic and acidic residues" evidence="7">
    <location>
        <begin position="1133"/>
        <end position="1161"/>
    </location>
</feature>
<comment type="similarity">
    <text evidence="3">Belongs to the INCENP family.</text>
</comment>
<accession>A0A9P1CLM3</accession>
<feature type="compositionally biased region" description="Low complexity" evidence="7">
    <location>
        <begin position="469"/>
        <end position="487"/>
    </location>
</feature>
<comment type="caution">
    <text evidence="9">The sequence shown here is derived from an EMBL/GenBank/DDBJ whole genome shotgun (WGS) entry which is preliminary data.</text>
</comment>
<feature type="region of interest" description="Disordered" evidence="7">
    <location>
        <begin position="13"/>
        <end position="54"/>
    </location>
</feature>
<keyword evidence="6" id="KW-0539">Nucleus</keyword>
<dbReference type="PANTHER" id="PTHR21580:SF28">
    <property type="entry name" value="BOREALIN N-TERMINAL DOMAIN-CONTAINING PROTEIN-RELATED"/>
    <property type="match status" value="1"/>
</dbReference>
<evidence type="ECO:0000256" key="1">
    <source>
        <dbReference type="ARBA" id="ARBA00004123"/>
    </source>
</evidence>
<feature type="region of interest" description="Disordered" evidence="7">
    <location>
        <begin position="968"/>
        <end position="1005"/>
    </location>
</feature>
<keyword evidence="5" id="KW-0206">Cytoskeleton</keyword>
<evidence type="ECO:0000259" key="8">
    <source>
        <dbReference type="Pfam" id="PF03941"/>
    </source>
</evidence>
<evidence type="ECO:0000313" key="10">
    <source>
        <dbReference type="EMBL" id="CAL1147185.1"/>
    </source>
</evidence>
<dbReference type="InterPro" id="IPR005635">
    <property type="entry name" value="Inner_centromere_prot_ARK-bd"/>
</dbReference>
<feature type="domain" description="Inner centromere protein ARK-binding" evidence="8">
    <location>
        <begin position="1212"/>
        <end position="1266"/>
    </location>
</feature>
<feature type="region of interest" description="Disordered" evidence="7">
    <location>
        <begin position="825"/>
        <end position="854"/>
    </location>
</feature>
<gene>
    <name evidence="9" type="ORF">C1SCF055_LOCUS20521</name>
</gene>
<name>A0A9P1CLM3_9DINO</name>
<sequence>MALLASFHGERFPCQESRGVGPGTYSPRFPKSRSCSMGVGSRPEAMDAGDMPGPGQYAVQRMASDSMPNVTRSAFRSTTSRCDPDNFREPTFVPGSGWYMPSTILDNPGPGPDITKPIEIRPFTGGIYERSRPGKLEWKAERAVQAVKDGVRLPTTTAPAIKPVRARGEWNFTGESGDTPDPGEYCPDYFTIGKNKPVTNFDAACERQSPGHKGMAKNPGPGAYDHEPPELPICQRLPGGTGGGPAVAVRPAFGSDVPQSSTTFSSSRLPLAFFSSSWSPALLPGPGTYDPSTSDSKQPLSGFKSATDRFADLDNLHGPGPGSYGSGASSFLGEKRRRARSVPDFMSRKYFGVHPQQLRSLRETDGVRLAGFDCSGPQRPSVPSNSGAAPGSYNPEECMCQSISAKVRQCAKIAQGGAFGGSKTGERFAEVQAGDRRAASSPGPALAHQEAKASGDATGGAFRSQAPQRPAAGEAAGSAGEARPGPGTYDVLSQPDYRKGWRIAKTDHVSFGSSAQRFGDDSSEVPPPGAYDVEAEVYQGCYSFKATAQRGLPMPKVTSQGLDPGMYNTAGSLLRKSFNTKVEETAFLLQIHEKRLPPRGPFPWAEGSTWRPRQLLALEAKEEQPPNPEEGENWWIGETAAAAARPLLGVLGSVCDVTAQRDLALGNEWDVSRQGQVAPDYERWILQVPRVGQALNNANGPHWMPYLDREPLKCSASASAITGLMQQFLSVMEESQRRPPVNPAAMPSRIPPPKASPVKRPCWQESSPGPAASRIPPFVQASPAKRPCWQESSPVAENPPCSPGPASVSRIPPFVQASPAKRPCWQESSPVAESPACSPGITTAPKDLPSSGKRIRTQDAASPISERIAQAPSPIRALHFGPAKGEVEDVAPVFPGATETVPEDLRQVEPCEETLSRERAERPTLVFMPSAKPGTPGAAPLAAPAAFAQDSIIEPTEEVHVPRPAEWHSKALFEKPPDSPLRRPKAAPARPKPVAELPQASPERKELTPMKVADRIMMFEKIISPSVRCVAGGVAMSSSARLGQALGSARGSATCSNERSSGRAVDGSSLFTPVQQPWARPDVKPKELFRSTSDLALKPRSKPTEIPRPRAKLAAPPRKPPGGHHHGAPIPRGADKENADSREALDRHGISNLPQKREALKPRLKVLEATPVVELKRATPQPMYKDPALEIRAMTLPPKKPEDNYAISEYGGDSEGEDAAERDKMRQKKAVPKWCEDYFSGVQQQQGIDPDSIFGRVPRCVMDDVFPESLYQQVGRKRPARRRGSSGDWKRDRLTRNEIRSYKQRMGQERRHDVDGSQCKKKSSWDEPEMSPPA</sequence>
<dbReference type="EMBL" id="CAMXCT010001879">
    <property type="protein sequence ID" value="CAI3993810.1"/>
    <property type="molecule type" value="Genomic_DNA"/>
</dbReference>
<evidence type="ECO:0000256" key="3">
    <source>
        <dbReference type="ARBA" id="ARBA00010042"/>
    </source>
</evidence>
<feature type="region of interest" description="Disordered" evidence="7">
    <location>
        <begin position="311"/>
        <end position="335"/>
    </location>
</feature>
<dbReference type="GO" id="GO:0005819">
    <property type="term" value="C:spindle"/>
    <property type="evidence" value="ECO:0007669"/>
    <property type="project" value="UniProtKB-SubCell"/>
</dbReference>
<evidence type="ECO:0000256" key="5">
    <source>
        <dbReference type="ARBA" id="ARBA00023212"/>
    </source>
</evidence>
<feature type="compositionally biased region" description="Basic and acidic residues" evidence="7">
    <location>
        <begin position="968"/>
        <end position="981"/>
    </location>
</feature>
<keyword evidence="4" id="KW-0963">Cytoplasm</keyword>
<reference evidence="9" key="1">
    <citation type="submission" date="2022-10" db="EMBL/GenBank/DDBJ databases">
        <authorList>
            <person name="Chen Y."/>
            <person name="Dougan E. K."/>
            <person name="Chan C."/>
            <person name="Rhodes N."/>
            <person name="Thang M."/>
        </authorList>
    </citation>
    <scope>NUCLEOTIDE SEQUENCE</scope>
</reference>
<feature type="compositionally biased region" description="Basic and acidic residues" evidence="7">
    <location>
        <begin position="1288"/>
        <end position="1315"/>
    </location>
</feature>
<feature type="region of interest" description="Disordered" evidence="7">
    <location>
        <begin position="1194"/>
        <end position="1225"/>
    </location>
</feature>
<evidence type="ECO:0000256" key="7">
    <source>
        <dbReference type="SAM" id="MobiDB-lite"/>
    </source>
</evidence>
<dbReference type="Proteomes" id="UP001152797">
    <property type="component" value="Unassembled WGS sequence"/>
</dbReference>
<comment type="subcellular location">
    <subcellularLocation>
        <location evidence="2">Cytoplasm</location>
        <location evidence="2">Cytoskeleton</location>
        <location evidence="2">Spindle</location>
    </subcellularLocation>
    <subcellularLocation>
        <location evidence="1">Nucleus</location>
    </subcellularLocation>
</comment>
<feature type="compositionally biased region" description="Basic residues" evidence="7">
    <location>
        <begin position="1275"/>
        <end position="1284"/>
    </location>
</feature>
<dbReference type="EMBL" id="CAMXCT030001879">
    <property type="protein sequence ID" value="CAL4781122.1"/>
    <property type="molecule type" value="Genomic_DNA"/>
</dbReference>
<keyword evidence="12" id="KW-1185">Reference proteome</keyword>
<feature type="region of interest" description="Disordered" evidence="7">
    <location>
        <begin position="738"/>
        <end position="776"/>
    </location>
</feature>
<proteinExistence type="inferred from homology"/>
<evidence type="ECO:0000256" key="4">
    <source>
        <dbReference type="ARBA" id="ARBA00022490"/>
    </source>
</evidence>
<dbReference type="Pfam" id="PF07004">
    <property type="entry name" value="SHIPPO-rpt"/>
    <property type="match status" value="1"/>
</dbReference>
<dbReference type="GO" id="GO:0005634">
    <property type="term" value="C:nucleus"/>
    <property type="evidence" value="ECO:0007669"/>
    <property type="project" value="UniProtKB-SubCell"/>
</dbReference>
<evidence type="ECO:0000313" key="12">
    <source>
        <dbReference type="Proteomes" id="UP001152797"/>
    </source>
</evidence>
<organism evidence="9">
    <name type="scientific">Cladocopium goreaui</name>
    <dbReference type="NCBI Taxonomy" id="2562237"/>
    <lineage>
        <taxon>Eukaryota</taxon>
        <taxon>Sar</taxon>
        <taxon>Alveolata</taxon>
        <taxon>Dinophyceae</taxon>
        <taxon>Suessiales</taxon>
        <taxon>Symbiodiniaceae</taxon>
        <taxon>Cladocopium</taxon>
    </lineage>
</organism>
<evidence type="ECO:0000313" key="11">
    <source>
        <dbReference type="EMBL" id="CAL4781122.1"/>
    </source>
</evidence>
<protein>
    <submittedName>
        <fullName evidence="11">Asparagine synthetase [glutamine-hydrolyzing]</fullName>
    </submittedName>
</protein>
<dbReference type="InterPro" id="IPR051291">
    <property type="entry name" value="CIMAP"/>
</dbReference>
<dbReference type="InterPro" id="IPR010736">
    <property type="entry name" value="SHIPPO-rpt"/>
</dbReference>
<feature type="region of interest" description="Disordered" evidence="7">
    <location>
        <begin position="432"/>
        <end position="493"/>
    </location>
</feature>
<feature type="region of interest" description="Disordered" evidence="7">
    <location>
        <begin position="1271"/>
        <end position="1334"/>
    </location>
</feature>
<evidence type="ECO:0000256" key="6">
    <source>
        <dbReference type="ARBA" id="ARBA00023242"/>
    </source>
</evidence>
<dbReference type="OrthoDB" id="439242at2759"/>
<dbReference type="EMBL" id="CAMXCT020001879">
    <property type="protein sequence ID" value="CAL1147185.1"/>
    <property type="molecule type" value="Genomic_DNA"/>
</dbReference>
<dbReference type="PANTHER" id="PTHR21580">
    <property type="entry name" value="SHIPPO-1-RELATED"/>
    <property type="match status" value="1"/>
</dbReference>
<evidence type="ECO:0000256" key="2">
    <source>
        <dbReference type="ARBA" id="ARBA00004186"/>
    </source>
</evidence>
<feature type="region of interest" description="Disordered" evidence="7">
    <location>
        <begin position="1050"/>
        <end position="1162"/>
    </location>
</feature>
<reference evidence="10" key="2">
    <citation type="submission" date="2024-04" db="EMBL/GenBank/DDBJ databases">
        <authorList>
            <person name="Chen Y."/>
            <person name="Shah S."/>
            <person name="Dougan E. K."/>
            <person name="Thang M."/>
            <person name="Chan C."/>
        </authorList>
    </citation>
    <scope>NUCLEOTIDE SEQUENCE [LARGE SCALE GENOMIC DNA]</scope>
</reference>